<dbReference type="Gene3D" id="1.20.120.530">
    <property type="entry name" value="GntR ligand-binding domain-like"/>
    <property type="match status" value="1"/>
</dbReference>
<keyword evidence="3" id="KW-0804">Transcription</keyword>
<dbReference type="GO" id="GO:0003677">
    <property type="term" value="F:DNA binding"/>
    <property type="evidence" value="ECO:0007669"/>
    <property type="project" value="UniProtKB-KW"/>
</dbReference>
<dbReference type="AlphaFoldDB" id="A0AAW4G8W3"/>
<dbReference type="PANTHER" id="PTHR43537">
    <property type="entry name" value="TRANSCRIPTIONAL REGULATOR, GNTR FAMILY"/>
    <property type="match status" value="1"/>
</dbReference>
<dbReference type="EMBL" id="JAFFGU010000009">
    <property type="protein sequence ID" value="MBM7279507.1"/>
    <property type="molecule type" value="Genomic_DNA"/>
</dbReference>
<evidence type="ECO:0000259" key="4">
    <source>
        <dbReference type="PROSITE" id="PS50949"/>
    </source>
</evidence>
<protein>
    <submittedName>
        <fullName evidence="5">GntR family transcriptional regulator</fullName>
    </submittedName>
</protein>
<dbReference type="SMART" id="SM00895">
    <property type="entry name" value="FCD"/>
    <property type="match status" value="1"/>
</dbReference>
<dbReference type="PANTHER" id="PTHR43537:SF24">
    <property type="entry name" value="GLUCONATE OPERON TRANSCRIPTIONAL REPRESSOR"/>
    <property type="match status" value="1"/>
</dbReference>
<comment type="caution">
    <text evidence="5">The sequence shown here is derived from an EMBL/GenBank/DDBJ whole genome shotgun (WGS) entry which is preliminary data.</text>
</comment>
<accession>A0AAW4G8W3</accession>
<dbReference type="Pfam" id="PF00392">
    <property type="entry name" value="GntR"/>
    <property type="match status" value="1"/>
</dbReference>
<evidence type="ECO:0000313" key="5">
    <source>
        <dbReference type="EMBL" id="MBM7279507.1"/>
    </source>
</evidence>
<dbReference type="SUPFAM" id="SSF48008">
    <property type="entry name" value="GntR ligand-binding domain-like"/>
    <property type="match status" value="1"/>
</dbReference>
<dbReference type="CDD" id="cd07377">
    <property type="entry name" value="WHTH_GntR"/>
    <property type="match status" value="1"/>
</dbReference>
<dbReference type="InterPro" id="IPR011711">
    <property type="entry name" value="GntR_C"/>
</dbReference>
<dbReference type="InterPro" id="IPR000524">
    <property type="entry name" value="Tscrpt_reg_HTH_GntR"/>
</dbReference>
<dbReference type="SUPFAM" id="SSF46785">
    <property type="entry name" value="Winged helix' DNA-binding domain"/>
    <property type="match status" value="1"/>
</dbReference>
<keyword evidence="2" id="KW-0238">DNA-binding</keyword>
<dbReference type="Gene3D" id="1.10.10.10">
    <property type="entry name" value="Winged helix-like DNA-binding domain superfamily/Winged helix DNA-binding domain"/>
    <property type="match status" value="1"/>
</dbReference>
<evidence type="ECO:0000256" key="1">
    <source>
        <dbReference type="ARBA" id="ARBA00023015"/>
    </source>
</evidence>
<gene>
    <name evidence="5" type="ORF">JTZ10_17315</name>
</gene>
<dbReference type="PROSITE" id="PS50949">
    <property type="entry name" value="HTH_GNTR"/>
    <property type="match status" value="1"/>
</dbReference>
<name>A0AAW4G8W3_GORRU</name>
<dbReference type="InterPro" id="IPR036390">
    <property type="entry name" value="WH_DNA-bd_sf"/>
</dbReference>
<dbReference type="InterPro" id="IPR036388">
    <property type="entry name" value="WH-like_DNA-bd_sf"/>
</dbReference>
<sequence length="264" mass="28823">MGARGSAVETAYQALRERIVSGSYEPGYAFSQVQLARELELSRTPLREALQRLEAEGLVVSQANRGVVVAPIDLADLEASYALRLLVEPAVVSAILGRVTPADLDGMRQALAAMGRNDLSSRTFQLAHWDFHRALLKRCPPGIETVIESQLTQIDRHQRLYFSRPVAVSDVMVTDRKFLEAVEAGDAASARDILTFHLLDTALGVIATGDPGHRFCSLPMAIRGQAFGLGGLDELRAGGRAEISWRHTTADAVRELETTHLRVV</sequence>
<dbReference type="PRINTS" id="PR00035">
    <property type="entry name" value="HTHGNTR"/>
</dbReference>
<proteinExistence type="predicted"/>
<evidence type="ECO:0000256" key="3">
    <source>
        <dbReference type="ARBA" id="ARBA00023163"/>
    </source>
</evidence>
<organism evidence="5 6">
    <name type="scientific">Gordonia rubripertincta</name>
    <name type="common">Rhodococcus corallinus</name>
    <dbReference type="NCBI Taxonomy" id="36822"/>
    <lineage>
        <taxon>Bacteria</taxon>
        <taxon>Bacillati</taxon>
        <taxon>Actinomycetota</taxon>
        <taxon>Actinomycetes</taxon>
        <taxon>Mycobacteriales</taxon>
        <taxon>Gordoniaceae</taxon>
        <taxon>Gordonia</taxon>
    </lineage>
</organism>
<feature type="domain" description="HTH gntR-type" evidence="4">
    <location>
        <begin position="5"/>
        <end position="72"/>
    </location>
</feature>
<reference evidence="5" key="1">
    <citation type="submission" date="2021-02" db="EMBL/GenBank/DDBJ databases">
        <title>Taxonomy, biology and ecology of Rhodococcus bacteria occurring in California pistachio and other woody hosts as revealed by genome sequence analyses.</title>
        <authorList>
            <person name="Riely B."/>
            <person name="Gai Y."/>
        </authorList>
    </citation>
    <scope>NUCLEOTIDE SEQUENCE</scope>
    <source>
        <strain evidence="5">BP-295</strain>
    </source>
</reference>
<dbReference type="SMART" id="SM00345">
    <property type="entry name" value="HTH_GNTR"/>
    <property type="match status" value="1"/>
</dbReference>
<dbReference type="Pfam" id="PF07729">
    <property type="entry name" value="FCD"/>
    <property type="match status" value="1"/>
</dbReference>
<keyword evidence="1" id="KW-0805">Transcription regulation</keyword>
<evidence type="ECO:0000256" key="2">
    <source>
        <dbReference type="ARBA" id="ARBA00023125"/>
    </source>
</evidence>
<dbReference type="Proteomes" id="UP001195196">
    <property type="component" value="Unassembled WGS sequence"/>
</dbReference>
<evidence type="ECO:0000313" key="6">
    <source>
        <dbReference type="Proteomes" id="UP001195196"/>
    </source>
</evidence>
<dbReference type="GO" id="GO:0003700">
    <property type="term" value="F:DNA-binding transcription factor activity"/>
    <property type="evidence" value="ECO:0007669"/>
    <property type="project" value="InterPro"/>
</dbReference>
<dbReference type="InterPro" id="IPR008920">
    <property type="entry name" value="TF_FadR/GntR_C"/>
</dbReference>